<dbReference type="Gene3D" id="3.40.366.10">
    <property type="entry name" value="Malonyl-Coenzyme A Acyl Carrier Protein, domain 2"/>
    <property type="match status" value="1"/>
</dbReference>
<reference evidence="6 7" key="1">
    <citation type="submission" date="2011-12" db="EMBL/GenBank/DDBJ databases">
        <title>Whole genome shotgun sequence of Gordonia effusa NBRC 100432.</title>
        <authorList>
            <person name="Yoshida I."/>
            <person name="Takarada H."/>
            <person name="Hosoyama A."/>
            <person name="Tsuchikane K."/>
            <person name="Katsumata H."/>
            <person name="Yamazaki S."/>
            <person name="Fujita N."/>
        </authorList>
    </citation>
    <scope>NUCLEOTIDE SEQUENCE [LARGE SCALE GENOMIC DNA]</scope>
    <source>
        <strain evidence="6 7">NBRC 100432</strain>
    </source>
</reference>
<dbReference type="Gene3D" id="3.40.47.10">
    <property type="match status" value="1"/>
</dbReference>
<dbReference type="Pfam" id="PF00698">
    <property type="entry name" value="Acyl_transf_1"/>
    <property type="match status" value="1"/>
</dbReference>
<dbReference type="EMBL" id="BAEH01000125">
    <property type="protein sequence ID" value="GAB20712.1"/>
    <property type="molecule type" value="Genomic_DNA"/>
</dbReference>
<organism evidence="6 7">
    <name type="scientific">Gordonia effusa NBRC 100432</name>
    <dbReference type="NCBI Taxonomy" id="1077974"/>
    <lineage>
        <taxon>Bacteria</taxon>
        <taxon>Bacillati</taxon>
        <taxon>Actinomycetota</taxon>
        <taxon>Actinomycetes</taxon>
        <taxon>Mycobacteriales</taxon>
        <taxon>Gordoniaceae</taxon>
        <taxon>Gordonia</taxon>
    </lineage>
</organism>
<keyword evidence="7" id="KW-1185">Reference proteome</keyword>
<dbReference type="OrthoDB" id="4369260at2"/>
<evidence type="ECO:0000256" key="2">
    <source>
        <dbReference type="ARBA" id="ARBA00022553"/>
    </source>
</evidence>
<dbReference type="Pfam" id="PF16197">
    <property type="entry name" value="KAsynt_C_assoc"/>
    <property type="match status" value="1"/>
</dbReference>
<evidence type="ECO:0000256" key="1">
    <source>
        <dbReference type="ARBA" id="ARBA00022450"/>
    </source>
</evidence>
<dbReference type="SUPFAM" id="SSF52151">
    <property type="entry name" value="FabD/lysophospholipase-like"/>
    <property type="match status" value="1"/>
</dbReference>
<dbReference type="InterPro" id="IPR016035">
    <property type="entry name" value="Acyl_Trfase/lysoPLipase"/>
</dbReference>
<evidence type="ECO:0000259" key="5">
    <source>
        <dbReference type="PROSITE" id="PS52004"/>
    </source>
</evidence>
<keyword evidence="3" id="KW-0808">Transferase</keyword>
<dbReference type="CDD" id="cd00833">
    <property type="entry name" value="PKS"/>
    <property type="match status" value="1"/>
</dbReference>
<gene>
    <name evidence="6" type="ORF">GOEFS_125_00010</name>
</gene>
<dbReference type="Proteomes" id="UP000035034">
    <property type="component" value="Unassembled WGS sequence"/>
</dbReference>
<dbReference type="InterPro" id="IPR032821">
    <property type="entry name" value="PKS_assoc"/>
</dbReference>
<dbReference type="PROSITE" id="PS52004">
    <property type="entry name" value="KS3_2"/>
    <property type="match status" value="1"/>
</dbReference>
<feature type="domain" description="Ketosynthase family 3 (KS3)" evidence="5">
    <location>
        <begin position="33"/>
        <end position="457"/>
    </location>
</feature>
<evidence type="ECO:0000313" key="7">
    <source>
        <dbReference type="Proteomes" id="UP000035034"/>
    </source>
</evidence>
<dbReference type="PANTHER" id="PTHR43775">
    <property type="entry name" value="FATTY ACID SYNTHASE"/>
    <property type="match status" value="1"/>
</dbReference>
<dbReference type="GO" id="GO:0006633">
    <property type="term" value="P:fatty acid biosynthetic process"/>
    <property type="evidence" value="ECO:0007669"/>
    <property type="project" value="InterPro"/>
</dbReference>
<dbReference type="PANTHER" id="PTHR43775:SF51">
    <property type="entry name" value="INACTIVE PHENOLPHTHIOCEROL SYNTHESIS POLYKETIDE SYNTHASE TYPE I PKS1-RELATED"/>
    <property type="match status" value="1"/>
</dbReference>
<name>H0R6L1_9ACTN</name>
<evidence type="ECO:0000256" key="3">
    <source>
        <dbReference type="ARBA" id="ARBA00022679"/>
    </source>
</evidence>
<dbReference type="GO" id="GO:0004312">
    <property type="term" value="F:fatty acid synthase activity"/>
    <property type="evidence" value="ECO:0007669"/>
    <property type="project" value="TreeGrafter"/>
</dbReference>
<dbReference type="InterPro" id="IPR001227">
    <property type="entry name" value="Ac_transferase_dom_sf"/>
</dbReference>
<dbReference type="STRING" id="1077974.GOEFS_125_00010"/>
<dbReference type="InterPro" id="IPR018201">
    <property type="entry name" value="Ketoacyl_synth_AS"/>
</dbReference>
<comment type="caution">
    <text evidence="6">The sequence shown here is derived from an EMBL/GenBank/DDBJ whole genome shotgun (WGS) entry which is preliminary data.</text>
</comment>
<sequence>MHEDDRIRDLLRKVSLELQQTRRELSDIRDSRAEPIAIVGIGCRFPGGIDGPDDLWRLLEDEADAIGEFPGDRGWDIQRLFADDDSPTTSITKEGGFLDDIAGFDAALFGMSPREAKASDPQHRMLLETTWQAMEHAGIVPAELRGTRAGVFIGTNGNDYPATITEHPAELAGYISVANAASVASGRIAYTFGLEGPALTVDTACSSSLVAMHLAINSLRERECDSAVIGGISLMSTPTLFVEFSRQQGLAPDGRCKAFGDEADGTGWSEGSAVIIVERLSDAIAQERQILGLLRGSAINQDGASNGLTAPNGPAQQRVIEAALSSCGLRTQDIDLVEAHGTGTSLGDPIEASALINTYGHGREDDPLWLGSVKSNIGHTQAAAGLAGVIKTVLALQHQRMPATLHAERPSQRIDWSAGTVQVLTHARHWELRGDARRAGVSAFGVSGTNAHVIIEEAPEPQPMTGGISDEHLPGVWLLSAGSTNSLAAQANTLRSFAARFSDSSIGAVSWSLLRHRALLGERAVVVGETVADLRRGLTAIATGSLADNAVSGRLRHGRSPVFVFPGQGAQWARMADSLLTTMPVFATHLDECAEALAPHVDWSLRDVLAGTAGAPDLDRVDVVQPVLWAMMIALAKTWIHLGVRPRAVIGHSQGEIAAAHIAGALTLEDSARVVALRSQALAELAGEGGMLTVALSEQECRVRLSPYETSLSVAAVNGPSSVVVAGDVEALDALATELDHNGVWNRRVNVDYASHSAQVESIADRLRTDLAGVAATNGSIPIFSTVTGEPLKTSTMTADYWYQNLRATVRFAPTVEAALEAGLDTFVEVSPHPLLTNNIAEIAEESMITTTVTTGTLRRDRPGLNELMLAAARLHVNGVHVDWALLPAFRQSSIVPLPTYSFDRQRYWAAESVQANGANVRDLGLTTVGHRLLA</sequence>
<dbReference type="InterPro" id="IPR014043">
    <property type="entry name" value="Acyl_transferase_dom"/>
</dbReference>
<keyword evidence="2" id="KW-0597">Phosphoprotein</keyword>
<keyword evidence="1" id="KW-0596">Phosphopantetheine</keyword>
<dbReference type="FunFam" id="3.40.47.10:FF:000019">
    <property type="entry name" value="Polyketide synthase type I"/>
    <property type="match status" value="1"/>
</dbReference>
<dbReference type="Pfam" id="PF02801">
    <property type="entry name" value="Ketoacyl-synt_C"/>
    <property type="match status" value="1"/>
</dbReference>
<dbReference type="InterPro" id="IPR014031">
    <property type="entry name" value="Ketoacyl_synth_C"/>
</dbReference>
<keyword evidence="4" id="KW-0012">Acyltransferase</keyword>
<dbReference type="InterPro" id="IPR016036">
    <property type="entry name" value="Malonyl_transacylase_ACP-bd"/>
</dbReference>
<evidence type="ECO:0000256" key="4">
    <source>
        <dbReference type="ARBA" id="ARBA00023315"/>
    </source>
</evidence>
<dbReference type="FunFam" id="3.40.366.10:FF:000002">
    <property type="entry name" value="Probable polyketide synthase 2"/>
    <property type="match status" value="1"/>
</dbReference>
<dbReference type="RefSeq" id="WP_007320047.1">
    <property type="nucleotide sequence ID" value="NZ_BAEH01000125.1"/>
</dbReference>
<protein>
    <submittedName>
        <fullName evidence="6">Putative polyketide synthase</fullName>
    </submittedName>
</protein>
<dbReference type="PROSITE" id="PS00606">
    <property type="entry name" value="KS3_1"/>
    <property type="match status" value="1"/>
</dbReference>
<dbReference type="GO" id="GO:0004315">
    <property type="term" value="F:3-oxoacyl-[acyl-carrier-protein] synthase activity"/>
    <property type="evidence" value="ECO:0007669"/>
    <property type="project" value="InterPro"/>
</dbReference>
<dbReference type="SUPFAM" id="SSF55048">
    <property type="entry name" value="Probable ACP-binding domain of malonyl-CoA ACP transacylase"/>
    <property type="match status" value="1"/>
</dbReference>
<dbReference type="SUPFAM" id="SSF53901">
    <property type="entry name" value="Thiolase-like"/>
    <property type="match status" value="1"/>
</dbReference>
<dbReference type="InterPro" id="IPR050091">
    <property type="entry name" value="PKS_NRPS_Biosynth_Enz"/>
</dbReference>
<dbReference type="InterPro" id="IPR014030">
    <property type="entry name" value="Ketoacyl_synth_N"/>
</dbReference>
<proteinExistence type="predicted"/>
<dbReference type="eggNOG" id="COG3321">
    <property type="taxonomic scope" value="Bacteria"/>
</dbReference>
<dbReference type="AlphaFoldDB" id="H0R6L1"/>
<evidence type="ECO:0000313" key="6">
    <source>
        <dbReference type="EMBL" id="GAB20712.1"/>
    </source>
</evidence>
<dbReference type="SMART" id="SM00827">
    <property type="entry name" value="PKS_AT"/>
    <property type="match status" value="1"/>
</dbReference>
<feature type="non-terminal residue" evidence="6">
    <location>
        <position position="935"/>
    </location>
</feature>
<dbReference type="SMART" id="SM00825">
    <property type="entry name" value="PKS_KS"/>
    <property type="match status" value="1"/>
</dbReference>
<dbReference type="InterPro" id="IPR016039">
    <property type="entry name" value="Thiolase-like"/>
</dbReference>
<dbReference type="Pfam" id="PF00109">
    <property type="entry name" value="ketoacyl-synt"/>
    <property type="match status" value="1"/>
</dbReference>
<accession>H0R6L1</accession>
<dbReference type="Gene3D" id="3.30.70.3290">
    <property type="match status" value="1"/>
</dbReference>
<dbReference type="InterPro" id="IPR020841">
    <property type="entry name" value="PKS_Beta-ketoAc_synthase_dom"/>
</dbReference>